<keyword evidence="1" id="KW-0812">Transmembrane</keyword>
<evidence type="ECO:0008006" key="4">
    <source>
        <dbReference type="Google" id="ProtNLM"/>
    </source>
</evidence>
<protein>
    <recommendedName>
        <fullName evidence="4">Integral membrane protein</fullName>
    </recommendedName>
</protein>
<reference evidence="2 3" key="1">
    <citation type="submission" date="2024-04" db="EMBL/GenBank/DDBJ databases">
        <title>Polymorphospora sp. isolated from Baiyangdian Lake in Xiong'an New Area.</title>
        <authorList>
            <person name="Zhang X."/>
            <person name="Liu J."/>
        </authorList>
    </citation>
    <scope>NUCLEOTIDE SEQUENCE [LARGE SCALE GENOMIC DNA]</scope>
    <source>
        <strain evidence="2 3">2-325</strain>
    </source>
</reference>
<accession>A0ABV5CXM9</accession>
<keyword evidence="3" id="KW-1185">Reference proteome</keyword>
<sequence length="66" mass="6570">MKGWLPLALGLFGVAVGILWTLEGLGEISGSVMSGSAVWAVVGPVVAVAGLAAIVLGLRARGNRPS</sequence>
<evidence type="ECO:0000256" key="1">
    <source>
        <dbReference type="SAM" id="Phobius"/>
    </source>
</evidence>
<evidence type="ECO:0000313" key="2">
    <source>
        <dbReference type="EMBL" id="MFB6396763.1"/>
    </source>
</evidence>
<proteinExistence type="predicted"/>
<feature type="transmembrane region" description="Helical" evidence="1">
    <location>
        <begin position="37"/>
        <end position="58"/>
    </location>
</feature>
<dbReference type="RefSeq" id="WP_357539919.1">
    <property type="nucleotide sequence ID" value="NZ_JBCGDC010000106.1"/>
</dbReference>
<dbReference type="EMBL" id="JBCGDC010000106">
    <property type="protein sequence ID" value="MFB6396763.1"/>
    <property type="molecule type" value="Genomic_DNA"/>
</dbReference>
<comment type="caution">
    <text evidence="2">The sequence shown here is derived from an EMBL/GenBank/DDBJ whole genome shotgun (WGS) entry which is preliminary data.</text>
</comment>
<dbReference type="Proteomes" id="UP001582793">
    <property type="component" value="Unassembled WGS sequence"/>
</dbReference>
<keyword evidence="1" id="KW-0472">Membrane</keyword>
<keyword evidence="1" id="KW-1133">Transmembrane helix</keyword>
<organism evidence="2 3">
    <name type="scientific">Polymorphospora lycopeni</name>
    <dbReference type="NCBI Taxonomy" id="3140240"/>
    <lineage>
        <taxon>Bacteria</taxon>
        <taxon>Bacillati</taxon>
        <taxon>Actinomycetota</taxon>
        <taxon>Actinomycetes</taxon>
        <taxon>Micromonosporales</taxon>
        <taxon>Micromonosporaceae</taxon>
        <taxon>Polymorphospora</taxon>
    </lineage>
</organism>
<name>A0ABV5CXM9_9ACTN</name>
<evidence type="ECO:0000313" key="3">
    <source>
        <dbReference type="Proteomes" id="UP001582793"/>
    </source>
</evidence>
<gene>
    <name evidence="2" type="ORF">AAFH96_27195</name>
</gene>